<keyword evidence="3" id="KW-1185">Reference proteome</keyword>
<evidence type="ECO:0000313" key="2">
    <source>
        <dbReference type="EMBL" id="MDF2258535.1"/>
    </source>
</evidence>
<feature type="compositionally biased region" description="Low complexity" evidence="1">
    <location>
        <begin position="39"/>
        <end position="49"/>
    </location>
</feature>
<proteinExistence type="predicted"/>
<reference evidence="2 3" key="1">
    <citation type="submission" date="2023-03" db="EMBL/GenBank/DDBJ databases">
        <title>Draft genome sequence of type strain Streptomyces ferralitis JCM 14344.</title>
        <authorList>
            <person name="Klaysubun C."/>
            <person name="Duangmal K."/>
        </authorList>
    </citation>
    <scope>NUCLEOTIDE SEQUENCE [LARGE SCALE GENOMIC DNA]</scope>
    <source>
        <strain evidence="2 3">JCM 14344</strain>
    </source>
</reference>
<feature type="compositionally biased region" description="Basic and acidic residues" evidence="1">
    <location>
        <begin position="76"/>
        <end position="87"/>
    </location>
</feature>
<protein>
    <submittedName>
        <fullName evidence="2">Uncharacterized protein</fullName>
    </submittedName>
</protein>
<evidence type="ECO:0000256" key="1">
    <source>
        <dbReference type="SAM" id="MobiDB-lite"/>
    </source>
</evidence>
<feature type="region of interest" description="Disordered" evidence="1">
    <location>
        <begin position="1"/>
        <end position="87"/>
    </location>
</feature>
<organism evidence="2 3">
    <name type="scientific">Streptantibioticus ferralitis</name>
    <dbReference type="NCBI Taxonomy" id="236510"/>
    <lineage>
        <taxon>Bacteria</taxon>
        <taxon>Bacillati</taxon>
        <taxon>Actinomycetota</taxon>
        <taxon>Actinomycetes</taxon>
        <taxon>Kitasatosporales</taxon>
        <taxon>Streptomycetaceae</taxon>
        <taxon>Streptantibioticus</taxon>
    </lineage>
</organism>
<comment type="caution">
    <text evidence="2">The sequence shown here is derived from an EMBL/GenBank/DDBJ whole genome shotgun (WGS) entry which is preliminary data.</text>
</comment>
<evidence type="ECO:0000313" key="3">
    <source>
        <dbReference type="Proteomes" id="UP001220022"/>
    </source>
</evidence>
<sequence length="180" mass="19429">MEQRIGPNTPPVHAAGTDPAHVPGLTFSRPVAAEEKAVEPAAEQPPGDAVPEDPAPEAVAPEEEAAAEEEAATEEGAERRADGPVFEVSDRRGSIVVGPAGVTFQLDDETAEFHWDEIGAVEIDTPRFARRFTVTVHTTGRRSYEADVEAPSRSLPKQWTTELDAVLDVYFEDTEADSPR</sequence>
<feature type="compositionally biased region" description="Acidic residues" evidence="1">
    <location>
        <begin position="50"/>
        <end position="75"/>
    </location>
</feature>
<gene>
    <name evidence="2" type="ORF">P2L57_23265</name>
</gene>
<dbReference type="Proteomes" id="UP001220022">
    <property type="component" value="Unassembled WGS sequence"/>
</dbReference>
<name>A0ABT5Z3X6_9ACTN</name>
<dbReference type="EMBL" id="JARHTQ010000016">
    <property type="protein sequence ID" value="MDF2258535.1"/>
    <property type="molecule type" value="Genomic_DNA"/>
</dbReference>
<accession>A0ABT5Z3X6</accession>
<dbReference type="RefSeq" id="WP_275817648.1">
    <property type="nucleotide sequence ID" value="NZ_BAAANM010000006.1"/>
</dbReference>